<feature type="compositionally biased region" description="Basic and acidic residues" evidence="2">
    <location>
        <begin position="270"/>
        <end position="297"/>
    </location>
</feature>
<feature type="compositionally biased region" description="Basic residues" evidence="2">
    <location>
        <begin position="229"/>
        <end position="239"/>
    </location>
</feature>
<dbReference type="InterPro" id="IPR006867">
    <property type="entry name" value="DUF632"/>
</dbReference>
<evidence type="ECO:0000313" key="4">
    <source>
        <dbReference type="EMBL" id="CAE6240321.1"/>
    </source>
</evidence>
<feature type="compositionally biased region" description="Acidic residues" evidence="2">
    <location>
        <begin position="83"/>
        <end position="95"/>
    </location>
</feature>
<feature type="compositionally biased region" description="Basic and acidic residues" evidence="2">
    <location>
        <begin position="240"/>
        <end position="249"/>
    </location>
</feature>
<dbReference type="PROSITE" id="PS51048">
    <property type="entry name" value="SGS"/>
    <property type="match status" value="1"/>
</dbReference>
<reference evidence="4" key="1">
    <citation type="submission" date="2021-01" db="EMBL/GenBank/DDBJ databases">
        <authorList>
            <person name="Bezrukov I."/>
        </authorList>
    </citation>
    <scope>NUCLEOTIDE SEQUENCE</scope>
</reference>
<dbReference type="AlphaFoldDB" id="A0A8S2B308"/>
<feature type="domain" description="SGS" evidence="3">
    <location>
        <begin position="719"/>
        <end position="807"/>
    </location>
</feature>
<evidence type="ECO:0000256" key="1">
    <source>
        <dbReference type="SAM" id="Coils"/>
    </source>
</evidence>
<feature type="coiled-coil region" evidence="1">
    <location>
        <begin position="611"/>
        <end position="683"/>
    </location>
</feature>
<evidence type="ECO:0000313" key="5">
    <source>
        <dbReference type="Proteomes" id="UP000682877"/>
    </source>
</evidence>
<dbReference type="Pfam" id="PF04782">
    <property type="entry name" value="DUF632"/>
    <property type="match status" value="1"/>
</dbReference>
<dbReference type="InterPro" id="IPR006868">
    <property type="entry name" value="DUF630"/>
</dbReference>
<dbReference type="InterPro" id="IPR007699">
    <property type="entry name" value="SGS_dom"/>
</dbReference>
<dbReference type="Proteomes" id="UP000682877">
    <property type="component" value="Chromosome 8"/>
</dbReference>
<evidence type="ECO:0000259" key="3">
    <source>
        <dbReference type="PROSITE" id="PS51048"/>
    </source>
</evidence>
<dbReference type="Pfam" id="PF04783">
    <property type="entry name" value="DUF630"/>
    <property type="match status" value="1"/>
</dbReference>
<feature type="compositionally biased region" description="Basic and acidic residues" evidence="2">
    <location>
        <begin position="203"/>
        <end position="225"/>
    </location>
</feature>
<gene>
    <name evidence="4" type="ORF">AARE701A_LOCUS21491</name>
</gene>
<feature type="compositionally biased region" description="Low complexity" evidence="2">
    <location>
        <begin position="73"/>
        <end position="82"/>
    </location>
</feature>
<proteinExistence type="predicted"/>
<accession>A0A8S2B308</accession>
<sequence length="807" mass="91948">MGIVASKGDSNTPLLNLCKERKELIRAARDGRYHLAKSHLLYFKSLLDFSKALNQFVHKDLVVIPYSDDDSSSSDIICSGSDSDSDMDSDSDSDSDCLVCDQSQTAPLSNNEDQNPQKTVVGDGTCGSSNNGQEGMEKSREDLGFEWKQFVSDPSEDDSQNFSSVEQNTFANGDILGLYGPVYNTQQCEFIKPDQRDDEVESDGFRQVREREGIPDLEPESDHNSLIRKNQKKTKKKKKVASEFDKQDVEANTCNGADETDNSSGACAQETEKTPEIVTEEVTRSDEEVEEVTRSDEEVSDEAYESSSSCFSESSGSGLTDLRNVVERINRICEKAVDNSEVSELLEVSRVVHHQPLGSQFKGFASRVLGSSGNSTRDLILKRRFRLDDLAVSLSMTLEKLYMWEKKLHAEVTVEEKLRVSYDKAYKILNNLDQNGAESSEIYEAETVVKLYLSKINVSVRAVESISMRIHKIRDEELSFQVIEIIKGFKKMWRFLAKCHHKQFRVIARSKSCVHIVENGSSSRKATQQVEKQIRRYRESLKGYIDAQRGFVKLLNEWLNRNIMEDDETEIEAPEIFRVCSEWLREIENVEEIKVLSAVEEMRLRFRGLGFKQVEEEKQRMRTERLSKELEKKTKELEEIRGTAHGSGPTVNLMVGPELLFLRESVTQETEKHERVIRELNDAVSMSMQECLLSVIIDVAGEEAYHLQPRLFALSQRPVYPSSKPAKDWDKLEAEVKKQEKDEKLDGDAAMNKFFSDIYSSADEDMSRAMNKSFAQSNGTVLSTNWKEVGTKKVERTMDMELKKWEY</sequence>
<name>A0A8S2B308_ARAAE</name>
<dbReference type="PANTHER" id="PTHR21450:SF43">
    <property type="entry name" value="DUF630 FAMILY PROTEIN"/>
    <property type="match status" value="1"/>
</dbReference>
<organism evidence="4 5">
    <name type="scientific">Arabidopsis arenosa</name>
    <name type="common">Sand rock-cress</name>
    <name type="synonym">Cardaminopsis arenosa</name>
    <dbReference type="NCBI Taxonomy" id="38785"/>
    <lineage>
        <taxon>Eukaryota</taxon>
        <taxon>Viridiplantae</taxon>
        <taxon>Streptophyta</taxon>
        <taxon>Embryophyta</taxon>
        <taxon>Tracheophyta</taxon>
        <taxon>Spermatophyta</taxon>
        <taxon>Magnoliopsida</taxon>
        <taxon>eudicotyledons</taxon>
        <taxon>Gunneridae</taxon>
        <taxon>Pentapetalae</taxon>
        <taxon>rosids</taxon>
        <taxon>malvids</taxon>
        <taxon>Brassicales</taxon>
        <taxon>Brassicaceae</taxon>
        <taxon>Camelineae</taxon>
        <taxon>Arabidopsis</taxon>
    </lineage>
</organism>
<feature type="region of interest" description="Disordered" evidence="2">
    <location>
        <begin position="192"/>
        <end position="312"/>
    </location>
</feature>
<protein>
    <recommendedName>
        <fullName evidence="3">SGS domain-containing protein</fullName>
    </recommendedName>
</protein>
<feature type="region of interest" description="Disordered" evidence="2">
    <location>
        <begin position="69"/>
        <end position="139"/>
    </location>
</feature>
<evidence type="ECO:0000256" key="2">
    <source>
        <dbReference type="SAM" id="MobiDB-lite"/>
    </source>
</evidence>
<dbReference type="Pfam" id="PF05002">
    <property type="entry name" value="SGS"/>
    <property type="match status" value="1"/>
</dbReference>
<keyword evidence="1" id="KW-0175">Coiled coil</keyword>
<dbReference type="PANTHER" id="PTHR21450">
    <property type="entry name" value="PROTEIN ALTERED PHOSPHATE STARVATION RESPONSE 1"/>
    <property type="match status" value="1"/>
</dbReference>
<dbReference type="EMBL" id="LR999458">
    <property type="protein sequence ID" value="CAE6240321.1"/>
    <property type="molecule type" value="Genomic_DNA"/>
</dbReference>
<feature type="compositionally biased region" description="Polar residues" evidence="2">
    <location>
        <begin position="101"/>
        <end position="118"/>
    </location>
</feature>
<keyword evidence="5" id="KW-1185">Reference proteome</keyword>